<dbReference type="RefSeq" id="WP_289827149.1">
    <property type="nucleotide sequence ID" value="NZ_JAUEIR010000005.1"/>
</dbReference>
<dbReference type="InterPro" id="IPR036735">
    <property type="entry name" value="NGN_dom_sf"/>
</dbReference>
<protein>
    <recommendedName>
        <fullName evidence="3">NusG-like N-terminal domain-containing protein</fullName>
    </recommendedName>
</protein>
<comment type="caution">
    <text evidence="1">The sequence shown here is derived from an EMBL/GenBank/DDBJ whole genome shotgun (WGS) entry which is preliminary data.</text>
</comment>
<evidence type="ECO:0008006" key="3">
    <source>
        <dbReference type="Google" id="ProtNLM"/>
    </source>
</evidence>
<accession>A0AAW7JRL5</accession>
<organism evidence="1 2">
    <name type="scientific">Collinsella ihumii</name>
    <dbReference type="NCBI Taxonomy" id="1720204"/>
    <lineage>
        <taxon>Bacteria</taxon>
        <taxon>Bacillati</taxon>
        <taxon>Actinomycetota</taxon>
        <taxon>Coriobacteriia</taxon>
        <taxon>Coriobacteriales</taxon>
        <taxon>Coriobacteriaceae</taxon>
        <taxon>Collinsella</taxon>
    </lineage>
</organism>
<dbReference type="SUPFAM" id="SSF82679">
    <property type="entry name" value="N-utilization substance G protein NusG, N-terminal domain"/>
    <property type="match status" value="1"/>
</dbReference>
<proteinExistence type="predicted"/>
<reference evidence="1" key="2">
    <citation type="submission" date="2023-08" db="EMBL/GenBank/DDBJ databases">
        <title>Identification and characterization of horizontal gene transfer across gut microbiota members of farm animals based on homology search.</title>
        <authorList>
            <person name="Schwarzerova J."/>
            <person name="Nykrynova M."/>
            <person name="Jureckova K."/>
            <person name="Cejkova D."/>
            <person name="Rychlik I."/>
        </authorList>
    </citation>
    <scope>NUCLEOTIDE SEQUENCE</scope>
    <source>
        <strain evidence="1">15_COKtk</strain>
    </source>
</reference>
<dbReference type="EMBL" id="JAUEIR010000005">
    <property type="protein sequence ID" value="MDN0069399.1"/>
    <property type="molecule type" value="Genomic_DNA"/>
</dbReference>
<evidence type="ECO:0000313" key="1">
    <source>
        <dbReference type="EMBL" id="MDN0069399.1"/>
    </source>
</evidence>
<dbReference type="Gene3D" id="3.30.70.940">
    <property type="entry name" value="NusG, N-terminal domain"/>
    <property type="match status" value="1"/>
</dbReference>
<dbReference type="AlphaFoldDB" id="A0AAW7JRL5"/>
<reference evidence="1" key="1">
    <citation type="submission" date="2023-06" db="EMBL/GenBank/DDBJ databases">
        <authorList>
            <person name="Zeman M."/>
            <person name="Kubasova T."/>
            <person name="Jahodarova E."/>
            <person name="Nykrynova M."/>
            <person name="Rychlik I."/>
        </authorList>
    </citation>
    <scope>NUCLEOTIDE SEQUENCE</scope>
    <source>
        <strain evidence="1">15_COKtk</strain>
    </source>
</reference>
<gene>
    <name evidence="1" type="ORF">QVN40_06735</name>
</gene>
<sequence>MVVAQTQVKRASRMAMGLPCGRRVPRGSERWYLLRVRERAEDATCEKLLRLVPRDILTDCFCIKKERWFKRGGAWSLQTIPAYRGYAFAVTSDPAALYKQLAGTNAHAELCGADGRAWMPLSPAAQTWFARSMDERHVLRGSTAVIEDGILHVTEGPLMGQEAHVRDVDRHRRRCMVDVGDGALGGFSELMAIDVPIKT</sequence>
<dbReference type="Proteomes" id="UP001168505">
    <property type="component" value="Unassembled WGS sequence"/>
</dbReference>
<evidence type="ECO:0000313" key="2">
    <source>
        <dbReference type="Proteomes" id="UP001168505"/>
    </source>
</evidence>
<name>A0AAW7JRL5_9ACTN</name>
<dbReference type="GO" id="GO:0006354">
    <property type="term" value="P:DNA-templated transcription elongation"/>
    <property type="evidence" value="ECO:0007669"/>
    <property type="project" value="InterPro"/>
</dbReference>